<dbReference type="Proteomes" id="UP000009026">
    <property type="component" value="Chromosome"/>
</dbReference>
<evidence type="ECO:0000259" key="1">
    <source>
        <dbReference type="Pfam" id="PF13649"/>
    </source>
</evidence>
<feature type="domain" description="Methyltransferase" evidence="1">
    <location>
        <begin position="40"/>
        <end position="134"/>
    </location>
</feature>
<evidence type="ECO:0000313" key="3">
    <source>
        <dbReference type="Proteomes" id="UP000009026"/>
    </source>
</evidence>
<dbReference type="eggNOG" id="COG2230">
    <property type="taxonomic scope" value="Bacteria"/>
</dbReference>
<dbReference type="InterPro" id="IPR041698">
    <property type="entry name" value="Methyltransf_25"/>
</dbReference>
<gene>
    <name evidence="2" type="ORF">A176_003797</name>
</gene>
<sequence length="253" mass="27497">MSPPEPFPLYHPADVRRAFSSDDATRRFAKVAQLEPGSRVLVLGCGPDGNAAVLLAQELGCSVVAADTDESLLGPVRERVRVKGLSDQIEVQRVSLDALGLPEGAFHGILIQGRVLYPLKATLANMRGLLARRGRLGFTFPARVGRFAPKAALDFWERRVSGPMLLPRELLQVVEGAGYEPESAESLHDTELDAHYRDIEAFLAAIPGTQPAALREEVALHRESNGKASVSYAFVVGRRKEQGEKPPASRDRG</sequence>
<dbReference type="AlphaFoldDB" id="A0A0H4WZU1"/>
<name>A0A0H4WZU1_9BACT</name>
<dbReference type="KEGG" id="mym:A176_003797"/>
<accession>A0A0H4WZU1</accession>
<proteinExistence type="predicted"/>
<keyword evidence="3" id="KW-1185">Reference proteome</keyword>
<organism evidence="2 3">
    <name type="scientific">Pseudomyxococcus hansupus</name>
    <dbReference type="NCBI Taxonomy" id="1297742"/>
    <lineage>
        <taxon>Bacteria</taxon>
        <taxon>Pseudomonadati</taxon>
        <taxon>Myxococcota</taxon>
        <taxon>Myxococcia</taxon>
        <taxon>Myxococcales</taxon>
        <taxon>Cystobacterineae</taxon>
        <taxon>Myxococcaceae</taxon>
        <taxon>Pseudomyxococcus</taxon>
    </lineage>
</organism>
<dbReference type="PATRIC" id="fig|1297742.4.peg.3837"/>
<keyword evidence="2" id="KW-0808">Transferase</keyword>
<dbReference type="STRING" id="1297742.A176_003797"/>
<dbReference type="RefSeq" id="WP_002640262.1">
    <property type="nucleotide sequence ID" value="NZ_CP012109.1"/>
</dbReference>
<dbReference type="InterPro" id="IPR029063">
    <property type="entry name" value="SAM-dependent_MTases_sf"/>
</dbReference>
<reference evidence="2 3" key="1">
    <citation type="journal article" date="2016" name="PLoS ONE">
        <title>Complete Genome Sequence and Comparative Genomics of a Novel Myxobacterium Myxococcus hansupus.</title>
        <authorList>
            <person name="Sharma G."/>
            <person name="Narwani T."/>
            <person name="Subramanian S."/>
        </authorList>
    </citation>
    <scope>NUCLEOTIDE SEQUENCE [LARGE SCALE GENOMIC DNA]</scope>
    <source>
        <strain evidence="3">mixupus</strain>
    </source>
</reference>
<dbReference type="SUPFAM" id="SSF53335">
    <property type="entry name" value="S-adenosyl-L-methionine-dependent methyltransferases"/>
    <property type="match status" value="1"/>
</dbReference>
<dbReference type="GO" id="GO:0016740">
    <property type="term" value="F:transferase activity"/>
    <property type="evidence" value="ECO:0007669"/>
    <property type="project" value="UniProtKB-KW"/>
</dbReference>
<dbReference type="OrthoDB" id="5496574at2"/>
<dbReference type="Pfam" id="PF13649">
    <property type="entry name" value="Methyltransf_25"/>
    <property type="match status" value="1"/>
</dbReference>
<protein>
    <submittedName>
        <fullName evidence="2">Acetyltransferase</fullName>
    </submittedName>
</protein>
<evidence type="ECO:0000313" key="2">
    <source>
        <dbReference type="EMBL" id="AKQ66885.1"/>
    </source>
</evidence>
<dbReference type="Gene3D" id="3.40.50.150">
    <property type="entry name" value="Vaccinia Virus protein VP39"/>
    <property type="match status" value="1"/>
</dbReference>
<dbReference type="EMBL" id="CP012109">
    <property type="protein sequence ID" value="AKQ66885.1"/>
    <property type="molecule type" value="Genomic_DNA"/>
</dbReference>